<organism evidence="1 2">
    <name type="scientific">Dyadobacter fermentans</name>
    <dbReference type="NCBI Taxonomy" id="94254"/>
    <lineage>
        <taxon>Bacteria</taxon>
        <taxon>Pseudomonadati</taxon>
        <taxon>Bacteroidota</taxon>
        <taxon>Cytophagia</taxon>
        <taxon>Cytophagales</taxon>
        <taxon>Spirosomataceae</taxon>
        <taxon>Dyadobacter</taxon>
    </lineage>
</organism>
<sequence length="52" mass="6115">MRIVVQVALHLNSQYITLFSVYFNMSFGLKESVSRAFKVHKFVKKTLMDFQS</sequence>
<evidence type="ECO:0000313" key="1">
    <source>
        <dbReference type="EMBL" id="MDR6806367.1"/>
    </source>
</evidence>
<proteinExistence type="predicted"/>
<protein>
    <submittedName>
        <fullName evidence="1">Uncharacterized protein</fullName>
    </submittedName>
</protein>
<name>A0ABU1QYY5_9BACT</name>
<dbReference type="EMBL" id="JAVDTI010000003">
    <property type="protein sequence ID" value="MDR6806367.1"/>
    <property type="molecule type" value="Genomic_DNA"/>
</dbReference>
<dbReference type="Proteomes" id="UP001264980">
    <property type="component" value="Unassembled WGS sequence"/>
</dbReference>
<evidence type="ECO:0000313" key="2">
    <source>
        <dbReference type="Proteomes" id="UP001264980"/>
    </source>
</evidence>
<accession>A0ABU1QYY5</accession>
<gene>
    <name evidence="1" type="ORF">J2W84_003415</name>
</gene>
<comment type="caution">
    <text evidence="1">The sequence shown here is derived from an EMBL/GenBank/DDBJ whole genome shotgun (WGS) entry which is preliminary data.</text>
</comment>
<reference evidence="1 2" key="1">
    <citation type="submission" date="2023-07" db="EMBL/GenBank/DDBJ databases">
        <title>Sorghum-associated microbial communities from plants grown in Nebraska, USA.</title>
        <authorList>
            <person name="Schachtman D."/>
        </authorList>
    </citation>
    <scope>NUCLEOTIDE SEQUENCE [LARGE SCALE GENOMIC DNA]</scope>
    <source>
        <strain evidence="1 2">BE57</strain>
    </source>
</reference>
<keyword evidence="2" id="KW-1185">Reference proteome</keyword>